<proteinExistence type="predicted"/>
<keyword evidence="2" id="KW-1185">Reference proteome</keyword>
<sequence length="77" mass="8478">MSPPSRNPTLQESQIQESEIISVPPSIWGFAGISGACQCAVELTDSSALETWLPWIFAEIKKGFPVLRDVLLRMECA</sequence>
<dbReference type="AlphaFoldDB" id="A0AAV4MB24"/>
<accession>A0AAV4MB24</accession>
<evidence type="ECO:0000313" key="1">
    <source>
        <dbReference type="EMBL" id="GIX69594.1"/>
    </source>
</evidence>
<comment type="caution">
    <text evidence="1">The sequence shown here is derived from an EMBL/GenBank/DDBJ whole genome shotgun (WGS) entry which is preliminary data.</text>
</comment>
<name>A0AAV4MB24_CAEEX</name>
<gene>
    <name evidence="1" type="ORF">CEXT_646511</name>
</gene>
<evidence type="ECO:0000313" key="2">
    <source>
        <dbReference type="Proteomes" id="UP001054945"/>
    </source>
</evidence>
<reference evidence="1 2" key="1">
    <citation type="submission" date="2021-06" db="EMBL/GenBank/DDBJ databases">
        <title>Caerostris extrusa draft genome.</title>
        <authorList>
            <person name="Kono N."/>
            <person name="Arakawa K."/>
        </authorList>
    </citation>
    <scope>NUCLEOTIDE SEQUENCE [LARGE SCALE GENOMIC DNA]</scope>
</reference>
<protein>
    <submittedName>
        <fullName evidence="1">Uncharacterized protein</fullName>
    </submittedName>
</protein>
<dbReference type="Proteomes" id="UP001054945">
    <property type="component" value="Unassembled WGS sequence"/>
</dbReference>
<dbReference type="EMBL" id="BPLR01019599">
    <property type="protein sequence ID" value="GIX69594.1"/>
    <property type="molecule type" value="Genomic_DNA"/>
</dbReference>
<organism evidence="1 2">
    <name type="scientific">Caerostris extrusa</name>
    <name type="common">Bark spider</name>
    <name type="synonym">Caerostris bankana</name>
    <dbReference type="NCBI Taxonomy" id="172846"/>
    <lineage>
        <taxon>Eukaryota</taxon>
        <taxon>Metazoa</taxon>
        <taxon>Ecdysozoa</taxon>
        <taxon>Arthropoda</taxon>
        <taxon>Chelicerata</taxon>
        <taxon>Arachnida</taxon>
        <taxon>Araneae</taxon>
        <taxon>Araneomorphae</taxon>
        <taxon>Entelegynae</taxon>
        <taxon>Araneoidea</taxon>
        <taxon>Araneidae</taxon>
        <taxon>Caerostris</taxon>
    </lineage>
</organism>